<accession>A0A4Y7JRZ2</accession>
<sequence length="310" mass="35338">MTTMDITATGAPATLLVCNNEKDFRQKTSTQSALLAVLLKRDRERGYIGEKGIGFKSVFLITSWSYIFSNGYQIMFNEDPCPECNDGYIVPQWVEEHPTIAELQQVNGSARSLPTTIIVLPLKPDIHPVKQQLSSIHPKVLLFLAKIKRLSVREANKDPKLNTLCEVSISSETEFVSRKNVNAESYTLHLSAEEKSTSSEEECSYYMWRQRFPVKLENKVERRMEVEKWIITLALPVGQRLHRGMSSPGIYAFLPTEMVTNFPFIVQADFVLASSRETILLDNVCLRLLSVPLFLSSNHLLQFQYLLFQI</sequence>
<protein>
    <submittedName>
        <fullName evidence="1">Uncharacterized protein</fullName>
    </submittedName>
</protein>
<dbReference type="EMBL" id="CM010719">
    <property type="protein sequence ID" value="RZC63306.1"/>
    <property type="molecule type" value="Genomic_DNA"/>
</dbReference>
<dbReference type="InterPro" id="IPR052957">
    <property type="entry name" value="Auxin_embryo_med"/>
</dbReference>
<keyword evidence="2" id="KW-1185">Reference proteome</keyword>
<dbReference type="AlphaFoldDB" id="A0A4Y7JRZ2"/>
<evidence type="ECO:0000313" key="2">
    <source>
        <dbReference type="Proteomes" id="UP000316621"/>
    </source>
</evidence>
<organism evidence="1 2">
    <name type="scientific">Papaver somniferum</name>
    <name type="common">Opium poppy</name>
    <dbReference type="NCBI Taxonomy" id="3469"/>
    <lineage>
        <taxon>Eukaryota</taxon>
        <taxon>Viridiplantae</taxon>
        <taxon>Streptophyta</taxon>
        <taxon>Embryophyta</taxon>
        <taxon>Tracheophyta</taxon>
        <taxon>Spermatophyta</taxon>
        <taxon>Magnoliopsida</taxon>
        <taxon>Ranunculales</taxon>
        <taxon>Papaveraceae</taxon>
        <taxon>Papaveroideae</taxon>
        <taxon>Papaver</taxon>
    </lineage>
</organism>
<dbReference type="Gramene" id="RZC63306">
    <property type="protein sequence ID" value="RZC63306"/>
    <property type="gene ID" value="C5167_025064"/>
</dbReference>
<reference evidence="1 2" key="1">
    <citation type="journal article" date="2018" name="Science">
        <title>The opium poppy genome and morphinan production.</title>
        <authorList>
            <person name="Guo L."/>
            <person name="Winzer T."/>
            <person name="Yang X."/>
            <person name="Li Y."/>
            <person name="Ning Z."/>
            <person name="He Z."/>
            <person name="Teodor R."/>
            <person name="Lu Y."/>
            <person name="Bowser T.A."/>
            <person name="Graham I.A."/>
            <person name="Ye K."/>
        </authorList>
    </citation>
    <scope>NUCLEOTIDE SEQUENCE [LARGE SCALE GENOMIC DNA]</scope>
    <source>
        <strain evidence="2">cv. HN1</strain>
        <tissue evidence="1">Leaves</tissue>
    </source>
</reference>
<evidence type="ECO:0000313" key="1">
    <source>
        <dbReference type="EMBL" id="RZC63306.1"/>
    </source>
</evidence>
<dbReference type="Proteomes" id="UP000316621">
    <property type="component" value="Chromosome 5"/>
</dbReference>
<dbReference type="SUPFAM" id="SSF55874">
    <property type="entry name" value="ATPase domain of HSP90 chaperone/DNA topoisomerase II/histidine kinase"/>
    <property type="match status" value="1"/>
</dbReference>
<gene>
    <name evidence="1" type="ORF">C5167_025064</name>
</gene>
<dbReference type="PANTHER" id="PTHR32387">
    <property type="entry name" value="WU:FJ29H11"/>
    <property type="match status" value="1"/>
</dbReference>
<name>A0A4Y7JRZ2_PAPSO</name>
<dbReference type="InterPro" id="IPR036890">
    <property type="entry name" value="HATPase_C_sf"/>
</dbReference>
<proteinExistence type="predicted"/>
<dbReference type="PANTHER" id="PTHR32387:SF3">
    <property type="entry name" value="ATP_DNA BINDING PROTEIN"/>
    <property type="match status" value="1"/>
</dbReference>
<dbReference type="OMA" id="ISAQPCI"/>